<comment type="caution">
    <text evidence="2">The sequence shown here is derived from an EMBL/GenBank/DDBJ whole genome shotgun (WGS) entry which is preliminary data.</text>
</comment>
<evidence type="ECO:0008006" key="4">
    <source>
        <dbReference type="Google" id="ProtNLM"/>
    </source>
</evidence>
<organism evidence="2 3">
    <name type="scientific">Acetobacteroides hydrogenigenes</name>
    <dbReference type="NCBI Taxonomy" id="979970"/>
    <lineage>
        <taxon>Bacteria</taxon>
        <taxon>Pseudomonadati</taxon>
        <taxon>Bacteroidota</taxon>
        <taxon>Bacteroidia</taxon>
        <taxon>Bacteroidales</taxon>
        <taxon>Rikenellaceae</taxon>
        <taxon>Acetobacteroides</taxon>
    </lineage>
</organism>
<feature type="chain" id="PRO_5020546837" description="DUF4382 domain-containing protein" evidence="1">
    <location>
        <begin position="20"/>
        <end position="235"/>
    </location>
</feature>
<proteinExistence type="predicted"/>
<gene>
    <name evidence="2" type="ORF">CLV25_102165</name>
</gene>
<evidence type="ECO:0000256" key="1">
    <source>
        <dbReference type="SAM" id="SignalP"/>
    </source>
</evidence>
<dbReference type="RefSeq" id="WP_131838264.1">
    <property type="nucleotide sequence ID" value="NZ_SLWB01000002.1"/>
</dbReference>
<protein>
    <recommendedName>
        <fullName evidence="4">DUF4382 domain-containing protein</fullName>
    </recommendedName>
</protein>
<dbReference type="Proteomes" id="UP000294830">
    <property type="component" value="Unassembled WGS sequence"/>
</dbReference>
<dbReference type="AlphaFoldDB" id="A0A4R2EXA4"/>
<name>A0A4R2EXA4_9BACT</name>
<reference evidence="2 3" key="1">
    <citation type="submission" date="2019-03" db="EMBL/GenBank/DDBJ databases">
        <title>Genomic Encyclopedia of Archaeal and Bacterial Type Strains, Phase II (KMG-II): from individual species to whole genera.</title>
        <authorList>
            <person name="Goeker M."/>
        </authorList>
    </citation>
    <scope>NUCLEOTIDE SEQUENCE [LARGE SCALE GENOMIC DNA]</scope>
    <source>
        <strain evidence="2 3">RL-C</strain>
    </source>
</reference>
<sequence>MRKNLILACVALVALAACSNDDDKNGNFGLEFKAVKETSTLKAAVLSDFDITDFNVMLGEVEFEFDQNPDNPAYLPEEVEYRGPFEFAILKGKQLGSITLPEISLPVGPLEEIEFDIEQNKSLPTSHSMYGKTVLIKGTYKGTPIEIWDNREAELEIDYETEADRITLTSQLSCLDVKVNVNGILASLVAAIDPTKLVDTNKDGKIQVGPGSPDKVELSVSLAELIDKSSSLDKN</sequence>
<keyword evidence="1" id="KW-0732">Signal</keyword>
<dbReference type="OrthoDB" id="823121at2"/>
<dbReference type="PROSITE" id="PS51257">
    <property type="entry name" value="PROKAR_LIPOPROTEIN"/>
    <property type="match status" value="1"/>
</dbReference>
<accession>A0A4R2EXA4</accession>
<evidence type="ECO:0000313" key="3">
    <source>
        <dbReference type="Proteomes" id="UP000294830"/>
    </source>
</evidence>
<feature type="signal peptide" evidence="1">
    <location>
        <begin position="1"/>
        <end position="19"/>
    </location>
</feature>
<keyword evidence="3" id="KW-1185">Reference proteome</keyword>
<evidence type="ECO:0000313" key="2">
    <source>
        <dbReference type="EMBL" id="TCN72202.1"/>
    </source>
</evidence>
<dbReference type="EMBL" id="SLWB01000002">
    <property type="protein sequence ID" value="TCN72202.1"/>
    <property type="molecule type" value="Genomic_DNA"/>
</dbReference>